<reference evidence="2" key="1">
    <citation type="journal article" date="2019" name="Int. J. Syst. Evol. Microbiol.">
        <title>The Global Catalogue of Microorganisms (GCM) 10K type strain sequencing project: providing services to taxonomists for standard genome sequencing and annotation.</title>
        <authorList>
            <consortium name="The Broad Institute Genomics Platform"/>
            <consortium name="The Broad Institute Genome Sequencing Center for Infectious Disease"/>
            <person name="Wu L."/>
            <person name="Ma J."/>
        </authorList>
    </citation>
    <scope>NUCLEOTIDE SEQUENCE [LARGE SCALE GENOMIC DNA]</scope>
    <source>
        <strain evidence="2">CGMCC 1.6774</strain>
    </source>
</reference>
<keyword evidence="2" id="KW-1185">Reference proteome</keyword>
<dbReference type="PANTHER" id="PTHR11220:SF58">
    <property type="entry name" value="SOUL HEME-BINDING FAMILY PROTEIN"/>
    <property type="match status" value="1"/>
</dbReference>
<evidence type="ECO:0000313" key="2">
    <source>
        <dbReference type="Proteomes" id="UP001597314"/>
    </source>
</evidence>
<evidence type="ECO:0000313" key="1">
    <source>
        <dbReference type="EMBL" id="MFD2183961.1"/>
    </source>
</evidence>
<dbReference type="InterPro" id="IPR006917">
    <property type="entry name" value="SOUL_heme-bd"/>
</dbReference>
<comment type="caution">
    <text evidence="1">The sequence shown here is derived from an EMBL/GenBank/DDBJ whole genome shotgun (WGS) entry which is preliminary data.</text>
</comment>
<protein>
    <submittedName>
        <fullName evidence="1">SOUL family heme-binding protein</fullName>
    </submittedName>
</protein>
<dbReference type="EMBL" id="JBHUIW010000022">
    <property type="protein sequence ID" value="MFD2183961.1"/>
    <property type="molecule type" value="Genomic_DNA"/>
</dbReference>
<dbReference type="Proteomes" id="UP001597314">
    <property type="component" value="Unassembled WGS sequence"/>
</dbReference>
<proteinExistence type="predicted"/>
<sequence length="235" mass="24917">MSIVTSILQGAAGVVGVRSGTEEPRFEVLERIGEAVEIRRYGPRLAADVTVAADEMAARSVGFRRLARFIFGANRARDTIAMTAPVTVAPGAGGSEGQGGAGGSARIAMTAPVTVVPADTAAWSTAESASDARSGGDPPRWTIRFFMPEKFTRETLPVPNDAGIAIVEVPAETVAVIRFAGSTAPEAVQHQARLLTRILKTSAWRAVGAPVAQFYDPPWTLPPLRRNEVAQRVER</sequence>
<dbReference type="Pfam" id="PF04832">
    <property type="entry name" value="SOUL"/>
    <property type="match status" value="2"/>
</dbReference>
<dbReference type="InterPro" id="IPR011256">
    <property type="entry name" value="Reg_factor_effector_dom_sf"/>
</dbReference>
<gene>
    <name evidence="1" type="ORF">ACFSOX_17535</name>
</gene>
<dbReference type="Gene3D" id="3.20.80.10">
    <property type="entry name" value="Regulatory factor, effector binding domain"/>
    <property type="match status" value="1"/>
</dbReference>
<organism evidence="1 2">
    <name type="scientific">Rhodoplanes azumiensis</name>
    <dbReference type="NCBI Taxonomy" id="1897628"/>
    <lineage>
        <taxon>Bacteria</taxon>
        <taxon>Pseudomonadati</taxon>
        <taxon>Pseudomonadota</taxon>
        <taxon>Alphaproteobacteria</taxon>
        <taxon>Hyphomicrobiales</taxon>
        <taxon>Nitrobacteraceae</taxon>
        <taxon>Rhodoplanes</taxon>
    </lineage>
</organism>
<dbReference type="PANTHER" id="PTHR11220">
    <property type="entry name" value="HEME-BINDING PROTEIN-RELATED"/>
    <property type="match status" value="1"/>
</dbReference>
<name>A0ABW5AMQ5_9BRAD</name>
<dbReference type="RefSeq" id="WP_378479108.1">
    <property type="nucleotide sequence ID" value="NZ_JBHUIW010000022.1"/>
</dbReference>
<dbReference type="SUPFAM" id="SSF55136">
    <property type="entry name" value="Probable bacterial effector-binding domain"/>
    <property type="match status" value="2"/>
</dbReference>
<accession>A0ABW5AMQ5</accession>